<comment type="caution">
    <text evidence="2">The sequence shown here is derived from an EMBL/GenBank/DDBJ whole genome shotgun (WGS) entry which is preliminary data.</text>
</comment>
<dbReference type="RefSeq" id="WP_241367606.1">
    <property type="nucleotide sequence ID" value="NZ_JAKZFC010000001.1"/>
</dbReference>
<dbReference type="InterPro" id="IPR019896">
    <property type="entry name" value="Polysacch_pyruvyl_Trfase_CsaB"/>
</dbReference>
<name>A0ABS9U8C4_9BACL</name>
<feature type="domain" description="Polysaccharide pyruvyl transferase" evidence="1">
    <location>
        <begin position="13"/>
        <end position="289"/>
    </location>
</feature>
<evidence type="ECO:0000313" key="2">
    <source>
        <dbReference type="EMBL" id="MCH7320592.1"/>
    </source>
</evidence>
<accession>A0ABS9U8C4</accession>
<dbReference type="NCBIfam" id="TIGR03609">
    <property type="entry name" value="S_layer_CsaB"/>
    <property type="match status" value="1"/>
</dbReference>
<dbReference type="Gene3D" id="3.40.50.2000">
    <property type="entry name" value="Glycogen Phosphorylase B"/>
    <property type="match status" value="1"/>
</dbReference>
<evidence type="ECO:0000259" key="1">
    <source>
        <dbReference type="Pfam" id="PF04230"/>
    </source>
</evidence>
<keyword evidence="3" id="KW-1185">Reference proteome</keyword>
<dbReference type="GO" id="GO:0016740">
    <property type="term" value="F:transferase activity"/>
    <property type="evidence" value="ECO:0007669"/>
    <property type="project" value="UniProtKB-KW"/>
</dbReference>
<evidence type="ECO:0000313" key="3">
    <source>
        <dbReference type="Proteomes" id="UP001316087"/>
    </source>
</evidence>
<protein>
    <submittedName>
        <fullName evidence="2">Polysaccharide pyruvyl transferase CsaB</fullName>
    </submittedName>
</protein>
<keyword evidence="2" id="KW-0808">Transferase</keyword>
<dbReference type="Pfam" id="PF04230">
    <property type="entry name" value="PS_pyruv_trans"/>
    <property type="match status" value="1"/>
</dbReference>
<dbReference type="PANTHER" id="PTHR36836">
    <property type="entry name" value="COLANIC ACID BIOSYNTHESIS PROTEIN WCAK"/>
    <property type="match status" value="1"/>
</dbReference>
<organism evidence="2 3">
    <name type="scientific">Solibacillus palustris</name>
    <dbReference type="NCBI Taxonomy" id="2908203"/>
    <lineage>
        <taxon>Bacteria</taxon>
        <taxon>Bacillati</taxon>
        <taxon>Bacillota</taxon>
        <taxon>Bacilli</taxon>
        <taxon>Bacillales</taxon>
        <taxon>Caryophanaceae</taxon>
        <taxon>Solibacillus</taxon>
    </lineage>
</organism>
<gene>
    <name evidence="2" type="primary">csaB</name>
    <name evidence="2" type="ORF">LZ480_01725</name>
</gene>
<dbReference type="PANTHER" id="PTHR36836:SF1">
    <property type="entry name" value="COLANIC ACID BIOSYNTHESIS PROTEIN WCAK"/>
    <property type="match status" value="1"/>
</dbReference>
<reference evidence="2 3" key="1">
    <citation type="submission" date="2022-03" db="EMBL/GenBank/DDBJ databases">
        <authorList>
            <person name="Jo J.-H."/>
            <person name="Im W.-T."/>
        </authorList>
    </citation>
    <scope>NUCLEOTIDE SEQUENCE [LARGE SCALE GENOMIC DNA]</scope>
    <source>
        <strain evidence="2 3">MA9</strain>
    </source>
</reference>
<dbReference type="Proteomes" id="UP001316087">
    <property type="component" value="Unassembled WGS sequence"/>
</dbReference>
<dbReference type="EMBL" id="JAKZFC010000001">
    <property type="protein sequence ID" value="MCH7320592.1"/>
    <property type="molecule type" value="Genomic_DNA"/>
</dbReference>
<proteinExistence type="predicted"/>
<dbReference type="SUPFAM" id="SSF53756">
    <property type="entry name" value="UDP-Glycosyltransferase/glycogen phosphorylase"/>
    <property type="match status" value="1"/>
</dbReference>
<dbReference type="InterPro" id="IPR007345">
    <property type="entry name" value="Polysacch_pyruvyl_Trfase"/>
</dbReference>
<sequence length="359" mass="39840">MHIVLSGYFGFDNVGDEAILLSIITSLRKLEPAVELTVLSNNPEHTATTYGVQAVNRWKLKEISAVLKRADGLISGGGSLLQDQTGMKTIPYYCAIMQIAKFHKKPVFVYAQGMGPINHAFSKWMTKFTLNKVNQITLRDEASRQLLIDIGVNKPMSIVPDPVIGLNATEFKSSWLDYQTFEGGYIAVSVRDWPSDVDFKQKIVDSLSLLAQAGQRIVFIPMHDEHDEKASFQLSQMMAEQSLVAPGNLSIEEKIAVIGNADLLIGMRLHSLIFAAIQTTPFIAISYDPKIDAFADIANQPTIGHVEKDDWTGKDLFKQAQHMLAERESIEASLRAQIVVLHEQAQHTAQLAMDLFTGK</sequence>